<dbReference type="GO" id="GO:0004674">
    <property type="term" value="F:protein serine/threonine kinase activity"/>
    <property type="evidence" value="ECO:0007669"/>
    <property type="project" value="UniProtKB-EC"/>
</dbReference>
<evidence type="ECO:0000256" key="5">
    <source>
        <dbReference type="ARBA" id="ARBA00022777"/>
    </source>
</evidence>
<evidence type="ECO:0000313" key="9">
    <source>
        <dbReference type="Proteomes" id="UP000250443"/>
    </source>
</evidence>
<dbReference type="GO" id="GO:0005524">
    <property type="term" value="F:ATP binding"/>
    <property type="evidence" value="ECO:0007669"/>
    <property type="project" value="InterPro"/>
</dbReference>
<dbReference type="SUPFAM" id="SSF52540">
    <property type="entry name" value="P-loop containing nucleoside triphosphate hydrolases"/>
    <property type="match status" value="2"/>
</dbReference>
<evidence type="ECO:0000313" key="8">
    <source>
        <dbReference type="EMBL" id="SPZ00218.1"/>
    </source>
</evidence>
<evidence type="ECO:0000256" key="4">
    <source>
        <dbReference type="ARBA" id="ARBA00022737"/>
    </source>
</evidence>
<dbReference type="SMART" id="SM00382">
    <property type="entry name" value="AAA"/>
    <property type="match status" value="2"/>
</dbReference>
<evidence type="ECO:0000256" key="2">
    <source>
        <dbReference type="ARBA" id="ARBA00022553"/>
    </source>
</evidence>
<keyword evidence="3 8" id="KW-0808">Transferase</keyword>
<dbReference type="GO" id="GO:0016787">
    <property type="term" value="F:hydrolase activity"/>
    <property type="evidence" value="ECO:0007669"/>
    <property type="project" value="UniProtKB-KW"/>
</dbReference>
<dbReference type="InterPro" id="IPR051347">
    <property type="entry name" value="Circadian_clock_KaiC-rel"/>
</dbReference>
<reference evidence="8 9" key="1">
    <citation type="submission" date="2018-06" db="EMBL/GenBank/DDBJ databases">
        <authorList>
            <consortium name="Pathogen Informatics"/>
            <person name="Doyle S."/>
        </authorList>
    </citation>
    <scope>NUCLEOTIDE SEQUENCE [LARGE SCALE GENOMIC DNA]</scope>
    <source>
        <strain evidence="8 9">NCTC11842</strain>
    </source>
</reference>
<dbReference type="InterPro" id="IPR030665">
    <property type="entry name" value="KaiC"/>
</dbReference>
<dbReference type="PROSITE" id="PS51146">
    <property type="entry name" value="KAIC"/>
    <property type="match status" value="1"/>
</dbReference>
<sequence length="480" mass="52581">MRLNQLARFKTGIEGLDSLFGGGLFTGASYLIQGRPGSGKTILTNQIAFHHARQGGHVIYATLLSESHDRMFGFLSTMDFFDGNLIGSDIEYLSAFDTLSSEGLDAVIKLLRREIIRSKTSLLIVDGLLNARSRAETPLDTKKFIAELQAHAGFVGCTLLFLTGATLDEGSPELTMVDGMILMEEQHLGVRSIRRISVRKSRGSAAIPGEHEYQINHQGVTVYPRLEAYLNTPPLLAKPKAEKICSGVYALDEALSGGLHRSSVSLILGPSGSGKTTLGLNFILQSTADEPGLFFGFYETPDQLTQKAQALDLDLQAAVDAGIVRICWQSTTELQLDSVGYKLLKAVRDSNTKRVFIDSLGAMARSAIEQARLIEFFGALFNELRRMNVTVYGTWEIRGFLSSDISTSSPELCSLADNLFTIHFDERDDEFEGVFSILKLRNSAFDRSKKLINIGAGGVTLVARHKNNEKDKQSSSVPNT</sequence>
<evidence type="ECO:0000256" key="3">
    <source>
        <dbReference type="ARBA" id="ARBA00022679"/>
    </source>
</evidence>
<dbReference type="AlphaFoldDB" id="A0A2X2BZC6"/>
<keyword evidence="2" id="KW-0597">Phosphoprotein</keyword>
<evidence type="ECO:0000256" key="1">
    <source>
        <dbReference type="ARBA" id="ARBA00012513"/>
    </source>
</evidence>
<dbReference type="Proteomes" id="UP000250443">
    <property type="component" value="Unassembled WGS sequence"/>
</dbReference>
<dbReference type="PANTHER" id="PTHR42926:SF1">
    <property type="entry name" value="CIRCADIAN CLOCK OSCILLATOR PROTEIN KAIC 1"/>
    <property type="match status" value="1"/>
</dbReference>
<proteinExistence type="predicted"/>
<organism evidence="8 9">
    <name type="scientific">Pseudomonas luteola</name>
    <dbReference type="NCBI Taxonomy" id="47886"/>
    <lineage>
        <taxon>Bacteria</taxon>
        <taxon>Pseudomonadati</taxon>
        <taxon>Pseudomonadota</taxon>
        <taxon>Gammaproteobacteria</taxon>
        <taxon>Pseudomonadales</taxon>
        <taxon>Pseudomonadaceae</taxon>
        <taxon>Pseudomonas</taxon>
    </lineage>
</organism>
<dbReference type="EMBL" id="UAUF01000002">
    <property type="protein sequence ID" value="SPZ00218.1"/>
    <property type="molecule type" value="Genomic_DNA"/>
</dbReference>
<evidence type="ECO:0000259" key="7">
    <source>
        <dbReference type="PROSITE" id="PS51146"/>
    </source>
</evidence>
<accession>A0A2X2BZC6</accession>
<dbReference type="InterPro" id="IPR003593">
    <property type="entry name" value="AAA+_ATPase"/>
</dbReference>
<dbReference type="InterPro" id="IPR014774">
    <property type="entry name" value="KaiC-like_dom"/>
</dbReference>
<keyword evidence="6" id="KW-0378">Hydrolase</keyword>
<dbReference type="EC" id="2.7.11.1" evidence="1"/>
<keyword evidence="4" id="KW-0677">Repeat</keyword>
<feature type="domain" description="KaiC" evidence="7">
    <location>
        <begin position="242"/>
        <end position="476"/>
    </location>
</feature>
<protein>
    <recommendedName>
        <fullName evidence="1">non-specific serine/threonine protein kinase</fullName>
        <ecNumber evidence="1">2.7.11.1</ecNumber>
    </recommendedName>
</protein>
<evidence type="ECO:0000256" key="6">
    <source>
        <dbReference type="ARBA" id="ARBA00022801"/>
    </source>
</evidence>
<dbReference type="InterPro" id="IPR027417">
    <property type="entry name" value="P-loop_NTPase"/>
</dbReference>
<name>A0A2X2BZC6_PSELU</name>
<dbReference type="Gene3D" id="3.40.50.300">
    <property type="entry name" value="P-loop containing nucleotide triphosphate hydrolases"/>
    <property type="match status" value="2"/>
</dbReference>
<dbReference type="PANTHER" id="PTHR42926">
    <property type="match status" value="1"/>
</dbReference>
<dbReference type="PIRSF" id="PIRSF039117">
    <property type="entry name" value="KaiC"/>
    <property type="match status" value="1"/>
</dbReference>
<dbReference type="RefSeq" id="WP_112297493.1">
    <property type="nucleotide sequence ID" value="NZ_JADTXM010000020.1"/>
</dbReference>
<dbReference type="Pfam" id="PF06745">
    <property type="entry name" value="ATPase"/>
    <property type="match status" value="2"/>
</dbReference>
<gene>
    <name evidence="8" type="primary">kaiC_1</name>
    <name evidence="8" type="ORF">NCTC11842_00363</name>
</gene>
<keyword evidence="5" id="KW-0418">Kinase</keyword>
<dbReference type="InterPro" id="IPR010624">
    <property type="entry name" value="KaiC_dom"/>
</dbReference>